<dbReference type="Proteomes" id="UP001432062">
    <property type="component" value="Chromosome"/>
</dbReference>
<keyword evidence="4" id="KW-1185">Reference proteome</keyword>
<reference evidence="3" key="1">
    <citation type="submission" date="2022-10" db="EMBL/GenBank/DDBJ databases">
        <title>The complete genomes of actinobacterial strains from the NBC collection.</title>
        <authorList>
            <person name="Joergensen T.S."/>
            <person name="Alvarez Arevalo M."/>
            <person name="Sterndorff E.B."/>
            <person name="Faurdal D."/>
            <person name="Vuksanovic O."/>
            <person name="Mourched A.-S."/>
            <person name="Charusanti P."/>
            <person name="Shaw S."/>
            <person name="Blin K."/>
            <person name="Weber T."/>
        </authorList>
    </citation>
    <scope>NUCLEOTIDE SEQUENCE</scope>
    <source>
        <strain evidence="3">NBC_01482</strain>
    </source>
</reference>
<organism evidence="3 4">
    <name type="scientific">Nocardia vinacea</name>
    <dbReference type="NCBI Taxonomy" id="96468"/>
    <lineage>
        <taxon>Bacteria</taxon>
        <taxon>Bacillati</taxon>
        <taxon>Actinomycetota</taxon>
        <taxon>Actinomycetes</taxon>
        <taxon>Mycobacteriales</taxon>
        <taxon>Nocardiaceae</taxon>
        <taxon>Nocardia</taxon>
    </lineage>
</organism>
<evidence type="ECO:0000259" key="2">
    <source>
        <dbReference type="Pfam" id="PF13827"/>
    </source>
</evidence>
<protein>
    <submittedName>
        <fullName evidence="3">DUF4189 domain-containing protein</fullName>
    </submittedName>
</protein>
<dbReference type="Pfam" id="PF13827">
    <property type="entry name" value="DUF4189"/>
    <property type="match status" value="1"/>
</dbReference>
<feature type="signal peptide" evidence="1">
    <location>
        <begin position="1"/>
        <end position="29"/>
    </location>
</feature>
<evidence type="ECO:0000313" key="3">
    <source>
        <dbReference type="EMBL" id="WUV46946.1"/>
    </source>
</evidence>
<sequence length="145" mass="14698">MSLSSKAAMGLVAASAGAFVAVGAGTAQADDGLYGSLAISVSSRGDATLGWAYNYSNWADSDRAAVQQCGLSSCHVIVQFANACAAVARNGDDHLGWAWAPTRAEAEQQAIANAGPTAPPPLLNFGSSVPREPRIVDSQCTANAS</sequence>
<gene>
    <name evidence="3" type="ORF">OG563_01410</name>
</gene>
<dbReference type="RefSeq" id="WP_329411005.1">
    <property type="nucleotide sequence ID" value="NZ_CP109441.1"/>
</dbReference>
<evidence type="ECO:0000313" key="4">
    <source>
        <dbReference type="Proteomes" id="UP001432062"/>
    </source>
</evidence>
<keyword evidence="1" id="KW-0732">Signal</keyword>
<dbReference type="InterPro" id="IPR025240">
    <property type="entry name" value="DUF4189"/>
</dbReference>
<accession>A0ABZ1YXR1</accession>
<proteinExistence type="predicted"/>
<dbReference type="EMBL" id="CP109441">
    <property type="protein sequence ID" value="WUV46946.1"/>
    <property type="molecule type" value="Genomic_DNA"/>
</dbReference>
<feature type="chain" id="PRO_5045348893" evidence="1">
    <location>
        <begin position="30"/>
        <end position="145"/>
    </location>
</feature>
<name>A0ABZ1YXR1_9NOCA</name>
<feature type="domain" description="DUF4189" evidence="2">
    <location>
        <begin position="34"/>
        <end position="113"/>
    </location>
</feature>
<evidence type="ECO:0000256" key="1">
    <source>
        <dbReference type="SAM" id="SignalP"/>
    </source>
</evidence>